<gene>
    <name evidence="1" type="ORF">GA0061099_1001974</name>
</gene>
<proteinExistence type="predicted"/>
<evidence type="ECO:0000313" key="1">
    <source>
        <dbReference type="EMBL" id="SCB13408.1"/>
    </source>
</evidence>
<sequence>MTLYEFRDAGVNPVEGRDAYLLATALRRFIATELAKPTRYRADRDVRAARIILAALYSDDDEPFEQVSRSK</sequence>
<accession>A0A1C3UD82</accession>
<protein>
    <submittedName>
        <fullName evidence="1">Uncharacterized protein</fullName>
    </submittedName>
</protein>
<evidence type="ECO:0000313" key="2">
    <source>
        <dbReference type="Proteomes" id="UP000183174"/>
    </source>
</evidence>
<name>A0A1C3UD82_9BRAD</name>
<dbReference type="Proteomes" id="UP000183174">
    <property type="component" value="Unassembled WGS sequence"/>
</dbReference>
<reference evidence="1 2" key="1">
    <citation type="submission" date="2016-08" db="EMBL/GenBank/DDBJ databases">
        <authorList>
            <person name="Seilhamer J.J."/>
        </authorList>
    </citation>
    <scope>NUCLEOTIDE SEQUENCE [LARGE SCALE GENOMIC DNA]</scope>
    <source>
        <strain evidence="1 2">CCBAU 10071</strain>
    </source>
</reference>
<dbReference type="AlphaFoldDB" id="A0A1C3UD82"/>
<dbReference type="EMBL" id="FMAE01000001">
    <property type="protein sequence ID" value="SCB13408.1"/>
    <property type="molecule type" value="Genomic_DNA"/>
</dbReference>
<organism evidence="1 2">
    <name type="scientific">Bradyrhizobium yuanmingense</name>
    <dbReference type="NCBI Taxonomy" id="108015"/>
    <lineage>
        <taxon>Bacteria</taxon>
        <taxon>Pseudomonadati</taxon>
        <taxon>Pseudomonadota</taxon>
        <taxon>Alphaproteobacteria</taxon>
        <taxon>Hyphomicrobiales</taxon>
        <taxon>Nitrobacteraceae</taxon>
        <taxon>Bradyrhizobium</taxon>
    </lineage>
</organism>
<dbReference type="RefSeq" id="WP_141697559.1">
    <property type="nucleotide sequence ID" value="NZ_FMAE01000001.1"/>
</dbReference>